<dbReference type="GO" id="GO:0012505">
    <property type="term" value="C:endomembrane system"/>
    <property type="evidence" value="ECO:0007669"/>
    <property type="project" value="UniProtKB-SubCell"/>
</dbReference>
<feature type="transmembrane region" description="Helical" evidence="6">
    <location>
        <begin position="104"/>
        <end position="123"/>
    </location>
</feature>
<feature type="transmembrane region" description="Helical" evidence="6">
    <location>
        <begin position="263"/>
        <end position="289"/>
    </location>
</feature>
<evidence type="ECO:0000313" key="9">
    <source>
        <dbReference type="Proteomes" id="UP000005801"/>
    </source>
</evidence>
<protein>
    <recommendedName>
        <fullName evidence="7">HTTM-like domain-containing protein</fullName>
    </recommendedName>
</protein>
<keyword evidence="3 6" id="KW-1133">Transmembrane helix</keyword>
<dbReference type="InterPro" id="IPR053934">
    <property type="entry name" value="HTTM_dom"/>
</dbReference>
<feature type="region of interest" description="Disordered" evidence="5">
    <location>
        <begin position="149"/>
        <end position="168"/>
    </location>
</feature>
<dbReference type="OrthoDB" id="5510611at2"/>
<keyword evidence="4 6" id="KW-0472">Membrane</keyword>
<evidence type="ECO:0000313" key="8">
    <source>
        <dbReference type="EMBL" id="EDM76720.1"/>
    </source>
</evidence>
<dbReference type="Pfam" id="PF05090">
    <property type="entry name" value="HTTM"/>
    <property type="match status" value="1"/>
</dbReference>
<evidence type="ECO:0000256" key="5">
    <source>
        <dbReference type="SAM" id="MobiDB-lite"/>
    </source>
</evidence>
<keyword evidence="9" id="KW-1185">Reference proteome</keyword>
<feature type="transmembrane region" description="Helical" evidence="6">
    <location>
        <begin position="77"/>
        <end position="98"/>
    </location>
</feature>
<evidence type="ECO:0000259" key="7">
    <source>
        <dbReference type="SMART" id="SM00752"/>
    </source>
</evidence>
<dbReference type="AlphaFoldDB" id="A6GBL4"/>
<evidence type="ECO:0000256" key="4">
    <source>
        <dbReference type="ARBA" id="ARBA00023136"/>
    </source>
</evidence>
<keyword evidence="2 6" id="KW-0812">Transmembrane</keyword>
<comment type="subcellular location">
    <subcellularLocation>
        <location evidence="1">Endomembrane system</location>
        <topology evidence="1">Multi-pass membrane protein</topology>
    </subcellularLocation>
</comment>
<dbReference type="InterPro" id="IPR011020">
    <property type="entry name" value="HTTM-like"/>
</dbReference>
<evidence type="ECO:0000256" key="2">
    <source>
        <dbReference type="ARBA" id="ARBA00022692"/>
    </source>
</evidence>
<evidence type="ECO:0000256" key="3">
    <source>
        <dbReference type="ARBA" id="ARBA00022989"/>
    </source>
</evidence>
<dbReference type="EMBL" id="ABCS01000059">
    <property type="protein sequence ID" value="EDM76720.1"/>
    <property type="molecule type" value="Genomic_DNA"/>
</dbReference>
<evidence type="ECO:0000256" key="1">
    <source>
        <dbReference type="ARBA" id="ARBA00004127"/>
    </source>
</evidence>
<dbReference type="RefSeq" id="WP_006974105.1">
    <property type="nucleotide sequence ID" value="NZ_ABCS01000059.1"/>
</dbReference>
<feature type="domain" description="HTTM-like" evidence="7">
    <location>
        <begin position="18"/>
        <end position="295"/>
    </location>
</feature>
<dbReference type="SMART" id="SM00752">
    <property type="entry name" value="HTTM"/>
    <property type="match status" value="1"/>
</dbReference>
<dbReference type="Proteomes" id="UP000005801">
    <property type="component" value="Unassembled WGS sequence"/>
</dbReference>
<name>A6GBL4_9BACT</name>
<accession>A6GBL4</accession>
<sequence length="305" mass="34327">MSRRNEFGRLGNVAVRWMFAPDASSGLRLEAFRWATTLTLLIYTLTWAMDASEWLTAASYHISPEVSRGLQWPVPLLPAWALPVFLVVYLGSMVAILLRVRPRLFSVFVFVGLAYVTAADRLAAFSMNKIALVAWAVLLLAPWIPAEGPREPASEGSEEDEGEAPAEPRLGSQWPVRILQGTVMLQYVGAGLCKLQGDWDESSRVLWYQAQGIYMTDLAAWMVRTFPVELWSVLQHLALAFELGAPLLFGVRRLRPVAYVWGLGMHLAIGLLMHRVGLFSMSVVAYYVLFLDEDWLRALRRRGIF</sequence>
<evidence type="ECO:0000256" key="6">
    <source>
        <dbReference type="SAM" id="Phobius"/>
    </source>
</evidence>
<comment type="caution">
    <text evidence="8">The sequence shown here is derived from an EMBL/GenBank/DDBJ whole genome shotgun (WGS) entry which is preliminary data.</text>
</comment>
<gene>
    <name evidence="8" type="ORF">PPSIR1_33736</name>
</gene>
<reference evidence="8 9" key="1">
    <citation type="submission" date="2007-06" db="EMBL/GenBank/DDBJ databases">
        <authorList>
            <person name="Shimkets L."/>
            <person name="Ferriera S."/>
            <person name="Johnson J."/>
            <person name="Kravitz S."/>
            <person name="Beeson K."/>
            <person name="Sutton G."/>
            <person name="Rogers Y.-H."/>
            <person name="Friedman R."/>
            <person name="Frazier M."/>
            <person name="Venter J.C."/>
        </authorList>
    </citation>
    <scope>NUCLEOTIDE SEQUENCE [LARGE SCALE GENOMIC DNA]</scope>
    <source>
        <strain evidence="8 9">SIR-1</strain>
    </source>
</reference>
<organism evidence="8 9">
    <name type="scientific">Plesiocystis pacifica SIR-1</name>
    <dbReference type="NCBI Taxonomy" id="391625"/>
    <lineage>
        <taxon>Bacteria</taxon>
        <taxon>Pseudomonadati</taxon>
        <taxon>Myxococcota</taxon>
        <taxon>Polyangia</taxon>
        <taxon>Nannocystales</taxon>
        <taxon>Nannocystaceae</taxon>
        <taxon>Plesiocystis</taxon>
    </lineage>
</organism>
<dbReference type="STRING" id="391625.PPSIR1_33736"/>
<proteinExistence type="predicted"/>